<name>A0A077M8C9_9MICO</name>
<keyword evidence="3" id="KW-1185">Reference proteome</keyword>
<dbReference type="AlphaFoldDB" id="A0A077M8C9"/>
<protein>
    <submittedName>
        <fullName evidence="2">Uncharacterized protein</fullName>
    </submittedName>
</protein>
<reference evidence="2 3" key="1">
    <citation type="journal article" date="2013" name="ISME J.">
        <title>A metabolic model for members of the genus Tetrasphaera involved in enhanced biological phosphorus removal.</title>
        <authorList>
            <person name="Kristiansen R."/>
            <person name="Nguyen H.T.T."/>
            <person name="Saunders A.M."/>
            <person name="Nielsen J.L."/>
            <person name="Wimmer R."/>
            <person name="Le V.Q."/>
            <person name="McIlroy S.J."/>
            <person name="Petrovski S."/>
            <person name="Seviour R.J."/>
            <person name="Calteau A."/>
            <person name="Nielsen K.L."/>
            <person name="Nielsen P.H."/>
        </authorList>
    </citation>
    <scope>NUCLEOTIDE SEQUENCE [LARGE SCALE GENOMIC DNA]</scope>
    <source>
        <strain evidence="2 3">Ben 74</strain>
    </source>
</reference>
<evidence type="ECO:0000256" key="1">
    <source>
        <dbReference type="SAM" id="MobiDB-lite"/>
    </source>
</evidence>
<evidence type="ECO:0000313" key="3">
    <source>
        <dbReference type="Proteomes" id="UP000035720"/>
    </source>
</evidence>
<evidence type="ECO:0000313" key="2">
    <source>
        <dbReference type="EMBL" id="CCI53556.1"/>
    </source>
</evidence>
<organism evidence="2 3">
    <name type="scientific">Nostocoides jenkinsii Ben 74</name>
    <dbReference type="NCBI Taxonomy" id="1193518"/>
    <lineage>
        <taxon>Bacteria</taxon>
        <taxon>Bacillati</taxon>
        <taxon>Actinomycetota</taxon>
        <taxon>Actinomycetes</taxon>
        <taxon>Micrococcales</taxon>
        <taxon>Intrasporangiaceae</taxon>
        <taxon>Nostocoides</taxon>
    </lineage>
</organism>
<accession>A0A077M8C9</accession>
<dbReference type="STRING" id="1193518.BN13_420010"/>
<dbReference type="Proteomes" id="UP000035720">
    <property type="component" value="Unassembled WGS sequence"/>
</dbReference>
<dbReference type="EMBL" id="CAJC01000153">
    <property type="protein sequence ID" value="CCI53556.1"/>
    <property type="molecule type" value="Genomic_DNA"/>
</dbReference>
<proteinExistence type="predicted"/>
<sequence length="66" mass="7452">MSFNSMGRVARTKRIVGGGEGMEKEDSQAELTDSVFNGPYDPSSRLWVIDAERHLWEPTTAWVHSK</sequence>
<feature type="region of interest" description="Disordered" evidence="1">
    <location>
        <begin position="1"/>
        <end position="35"/>
    </location>
</feature>
<gene>
    <name evidence="2" type="ORF">BN13_420010</name>
</gene>
<comment type="caution">
    <text evidence="2">The sequence shown here is derived from an EMBL/GenBank/DDBJ whole genome shotgun (WGS) entry which is preliminary data.</text>
</comment>